<feature type="transmembrane region" description="Helical" evidence="1">
    <location>
        <begin position="68"/>
        <end position="90"/>
    </location>
</feature>
<dbReference type="Proteomes" id="UP000783686">
    <property type="component" value="Unassembled WGS sequence"/>
</dbReference>
<dbReference type="EMBL" id="CAJFDH010000002">
    <property type="protein sequence ID" value="CAD5211692.1"/>
    <property type="molecule type" value="Genomic_DNA"/>
</dbReference>
<evidence type="ECO:0000313" key="3">
    <source>
        <dbReference type="EMBL" id="CAD5211692.1"/>
    </source>
</evidence>
<protein>
    <submittedName>
        <fullName evidence="3">Uncharacterized protein</fullName>
    </submittedName>
</protein>
<dbReference type="EMBL" id="CAJFCW020000002">
    <property type="protein sequence ID" value="CAG9094114.1"/>
    <property type="molecule type" value="Genomic_DNA"/>
</dbReference>
<organism evidence="3 4">
    <name type="scientific">Bursaphelenchus okinawaensis</name>
    <dbReference type="NCBI Taxonomy" id="465554"/>
    <lineage>
        <taxon>Eukaryota</taxon>
        <taxon>Metazoa</taxon>
        <taxon>Ecdysozoa</taxon>
        <taxon>Nematoda</taxon>
        <taxon>Chromadorea</taxon>
        <taxon>Rhabditida</taxon>
        <taxon>Tylenchina</taxon>
        <taxon>Tylenchomorpha</taxon>
        <taxon>Aphelenchoidea</taxon>
        <taxon>Aphelenchoididae</taxon>
        <taxon>Bursaphelenchus</taxon>
    </lineage>
</organism>
<accession>A0A811K9N7</accession>
<evidence type="ECO:0000313" key="4">
    <source>
        <dbReference type="Proteomes" id="UP000614601"/>
    </source>
</evidence>
<proteinExistence type="predicted"/>
<evidence type="ECO:0000256" key="2">
    <source>
        <dbReference type="SAM" id="SignalP"/>
    </source>
</evidence>
<dbReference type="Proteomes" id="UP000614601">
    <property type="component" value="Unassembled WGS sequence"/>
</dbReference>
<keyword evidence="4" id="KW-1185">Reference proteome</keyword>
<dbReference type="AlphaFoldDB" id="A0A811K9N7"/>
<comment type="caution">
    <text evidence="3">The sequence shown here is derived from an EMBL/GenBank/DDBJ whole genome shotgun (WGS) entry which is preliminary data.</text>
</comment>
<sequence length="111" mass="12164">MYTMKALAVTVCLVLLSTVDCKATKKSTFNLANASTTQLTDHSTETTTVGESTKTTTETVQSISRAKIVFVIAFITATILIILLVILIAFNTKTAKIQRREKPNDIRPSTR</sequence>
<keyword evidence="1" id="KW-0812">Transmembrane</keyword>
<name>A0A811K9N7_9BILA</name>
<feature type="signal peptide" evidence="2">
    <location>
        <begin position="1"/>
        <end position="21"/>
    </location>
</feature>
<keyword evidence="2" id="KW-0732">Signal</keyword>
<evidence type="ECO:0000256" key="1">
    <source>
        <dbReference type="SAM" id="Phobius"/>
    </source>
</evidence>
<keyword evidence="1" id="KW-1133">Transmembrane helix</keyword>
<feature type="chain" id="PRO_5036220929" evidence="2">
    <location>
        <begin position="22"/>
        <end position="111"/>
    </location>
</feature>
<keyword evidence="1" id="KW-0472">Membrane</keyword>
<gene>
    <name evidence="3" type="ORF">BOKJ2_LOCUS3821</name>
</gene>
<reference evidence="3" key="1">
    <citation type="submission" date="2020-09" db="EMBL/GenBank/DDBJ databases">
        <authorList>
            <person name="Kikuchi T."/>
        </authorList>
    </citation>
    <scope>NUCLEOTIDE SEQUENCE</scope>
    <source>
        <strain evidence="3">SH1</strain>
    </source>
</reference>